<evidence type="ECO:0000313" key="2">
    <source>
        <dbReference type="EMBL" id="KAF1912537.1"/>
    </source>
</evidence>
<accession>A0A6A5QEB5</accession>
<dbReference type="OrthoDB" id="7344096at2759"/>
<keyword evidence="3" id="KW-1185">Reference proteome</keyword>
<dbReference type="PROSITE" id="PS50096">
    <property type="entry name" value="IQ"/>
    <property type="match status" value="1"/>
</dbReference>
<proteinExistence type="predicted"/>
<dbReference type="EMBL" id="ML979140">
    <property type="protein sequence ID" value="KAF1912537.1"/>
    <property type="molecule type" value="Genomic_DNA"/>
</dbReference>
<evidence type="ECO:0000256" key="1">
    <source>
        <dbReference type="SAM" id="MobiDB-lite"/>
    </source>
</evidence>
<organism evidence="2 3">
    <name type="scientific">Ampelomyces quisqualis</name>
    <name type="common">Powdery mildew agent</name>
    <dbReference type="NCBI Taxonomy" id="50730"/>
    <lineage>
        <taxon>Eukaryota</taxon>
        <taxon>Fungi</taxon>
        <taxon>Dikarya</taxon>
        <taxon>Ascomycota</taxon>
        <taxon>Pezizomycotina</taxon>
        <taxon>Dothideomycetes</taxon>
        <taxon>Pleosporomycetidae</taxon>
        <taxon>Pleosporales</taxon>
        <taxon>Pleosporineae</taxon>
        <taxon>Phaeosphaeriaceae</taxon>
        <taxon>Ampelomyces</taxon>
    </lineage>
</organism>
<evidence type="ECO:0000313" key="3">
    <source>
        <dbReference type="Proteomes" id="UP000800096"/>
    </source>
</evidence>
<dbReference type="AlphaFoldDB" id="A0A6A5QEB5"/>
<protein>
    <submittedName>
        <fullName evidence="2">Uncharacterized protein</fullName>
    </submittedName>
</protein>
<reference evidence="2" key="1">
    <citation type="journal article" date="2020" name="Stud. Mycol.">
        <title>101 Dothideomycetes genomes: a test case for predicting lifestyles and emergence of pathogens.</title>
        <authorList>
            <person name="Haridas S."/>
            <person name="Albert R."/>
            <person name="Binder M."/>
            <person name="Bloem J."/>
            <person name="Labutti K."/>
            <person name="Salamov A."/>
            <person name="Andreopoulos B."/>
            <person name="Baker S."/>
            <person name="Barry K."/>
            <person name="Bills G."/>
            <person name="Bluhm B."/>
            <person name="Cannon C."/>
            <person name="Castanera R."/>
            <person name="Culley D."/>
            <person name="Daum C."/>
            <person name="Ezra D."/>
            <person name="Gonzalez J."/>
            <person name="Henrissat B."/>
            <person name="Kuo A."/>
            <person name="Liang C."/>
            <person name="Lipzen A."/>
            <person name="Lutzoni F."/>
            <person name="Magnuson J."/>
            <person name="Mondo S."/>
            <person name="Nolan M."/>
            <person name="Ohm R."/>
            <person name="Pangilinan J."/>
            <person name="Park H.-J."/>
            <person name="Ramirez L."/>
            <person name="Alfaro M."/>
            <person name="Sun H."/>
            <person name="Tritt A."/>
            <person name="Yoshinaga Y."/>
            <person name="Zwiers L.-H."/>
            <person name="Turgeon B."/>
            <person name="Goodwin S."/>
            <person name="Spatafora J."/>
            <person name="Crous P."/>
            <person name="Grigoriev I."/>
        </authorList>
    </citation>
    <scope>NUCLEOTIDE SEQUENCE</scope>
    <source>
        <strain evidence="2">HMLAC05119</strain>
    </source>
</reference>
<feature type="compositionally biased region" description="Basic residues" evidence="1">
    <location>
        <begin position="47"/>
        <end position="58"/>
    </location>
</feature>
<name>A0A6A5QEB5_AMPQU</name>
<dbReference type="Pfam" id="PF00612">
    <property type="entry name" value="IQ"/>
    <property type="match status" value="1"/>
</dbReference>
<gene>
    <name evidence="2" type="ORF">BDU57DRAFT_369154</name>
</gene>
<dbReference type="InterPro" id="IPR000048">
    <property type="entry name" value="IQ_motif_EF-hand-BS"/>
</dbReference>
<feature type="region of interest" description="Disordered" evidence="1">
    <location>
        <begin position="47"/>
        <end position="90"/>
    </location>
</feature>
<sequence>MEELRVYAGQRARLVMFVRSCGAPMTLAAVLRTPGPSSLAPLKAAAVKRPRKGSRHHLPGQCTSMGEVHDASTESAGGTGAREPQGEEEAAQMIQRNYRGYRERRQLKGIGLDASARWAEAVRDG</sequence>
<dbReference type="Proteomes" id="UP000800096">
    <property type="component" value="Unassembled WGS sequence"/>
</dbReference>